<evidence type="ECO:0008006" key="3">
    <source>
        <dbReference type="Google" id="ProtNLM"/>
    </source>
</evidence>
<proteinExistence type="predicted"/>
<dbReference type="InterPro" id="IPR008930">
    <property type="entry name" value="Terpenoid_cyclase/PrenylTrfase"/>
</dbReference>
<evidence type="ECO:0000313" key="1">
    <source>
        <dbReference type="EMBL" id="TWT95971.1"/>
    </source>
</evidence>
<gene>
    <name evidence="1" type="ORF">Pla108_30490</name>
</gene>
<dbReference type="RefSeq" id="WP_146445767.1">
    <property type="nucleotide sequence ID" value="NZ_SJPR01000004.1"/>
</dbReference>
<comment type="caution">
    <text evidence="1">The sequence shown here is derived from an EMBL/GenBank/DDBJ whole genome shotgun (WGS) entry which is preliminary data.</text>
</comment>
<dbReference type="OrthoDB" id="5451915at2"/>
<dbReference type="Proteomes" id="UP000317421">
    <property type="component" value="Unassembled WGS sequence"/>
</dbReference>
<keyword evidence="2" id="KW-1185">Reference proteome</keyword>
<sequence>MRTAVADPPLTEAIARAINRLAAAPIGAYHAGGEAASEPTAWGALALARAGCSDSAAAAADWLAERQGGDGSVGVTASQAGPGWPTALAMLAWRGVDPTRYATCYASGVAWALAQRARTTRHNPRLGHDSSLVGWSWAPATHTWLEPTAFFFAALRESGPESQARRDDAERILIDRLLPSGGANYGNTVVLGQELLPHTQSSGVAAWALAGERVTDERLAKTLTYLQGAVQKPTGLASLAWAARGLAGHRAAGEEVALRVASALSKAEAAAESHHKLALLTLAAQEIAYQPIEPIVSHR</sequence>
<evidence type="ECO:0000313" key="2">
    <source>
        <dbReference type="Proteomes" id="UP000317421"/>
    </source>
</evidence>
<dbReference type="AlphaFoldDB" id="A0A5C6AAB3"/>
<dbReference type="EMBL" id="SJPR01000004">
    <property type="protein sequence ID" value="TWT95971.1"/>
    <property type="molecule type" value="Genomic_DNA"/>
</dbReference>
<name>A0A5C6AAB3_9BACT</name>
<protein>
    <recommendedName>
        <fullName evidence="3">Prenyltransferase and squalene oxidase repeat protein</fullName>
    </recommendedName>
</protein>
<organism evidence="1 2">
    <name type="scientific">Botrimarina colliarenosi</name>
    <dbReference type="NCBI Taxonomy" id="2528001"/>
    <lineage>
        <taxon>Bacteria</taxon>
        <taxon>Pseudomonadati</taxon>
        <taxon>Planctomycetota</taxon>
        <taxon>Planctomycetia</taxon>
        <taxon>Pirellulales</taxon>
        <taxon>Lacipirellulaceae</taxon>
        <taxon>Botrimarina</taxon>
    </lineage>
</organism>
<dbReference type="SUPFAM" id="SSF48239">
    <property type="entry name" value="Terpenoid cyclases/Protein prenyltransferases"/>
    <property type="match status" value="1"/>
</dbReference>
<reference evidence="1 2" key="1">
    <citation type="submission" date="2019-02" db="EMBL/GenBank/DDBJ databases">
        <title>Deep-cultivation of Planctomycetes and their phenomic and genomic characterization uncovers novel biology.</title>
        <authorList>
            <person name="Wiegand S."/>
            <person name="Jogler M."/>
            <person name="Boedeker C."/>
            <person name="Pinto D."/>
            <person name="Vollmers J."/>
            <person name="Rivas-Marin E."/>
            <person name="Kohn T."/>
            <person name="Peeters S.H."/>
            <person name="Heuer A."/>
            <person name="Rast P."/>
            <person name="Oberbeckmann S."/>
            <person name="Bunk B."/>
            <person name="Jeske O."/>
            <person name="Meyerdierks A."/>
            <person name="Storesund J.E."/>
            <person name="Kallscheuer N."/>
            <person name="Luecker S."/>
            <person name="Lage O.M."/>
            <person name="Pohl T."/>
            <person name="Merkel B.J."/>
            <person name="Hornburger P."/>
            <person name="Mueller R.-W."/>
            <person name="Bruemmer F."/>
            <person name="Labrenz M."/>
            <person name="Spormann A.M."/>
            <person name="Op Den Camp H."/>
            <person name="Overmann J."/>
            <person name="Amann R."/>
            <person name="Jetten M.S.M."/>
            <person name="Mascher T."/>
            <person name="Medema M.H."/>
            <person name="Devos D.P."/>
            <person name="Kaster A.-K."/>
            <person name="Ovreas L."/>
            <person name="Rohde M."/>
            <person name="Galperin M.Y."/>
            <person name="Jogler C."/>
        </authorList>
    </citation>
    <scope>NUCLEOTIDE SEQUENCE [LARGE SCALE GENOMIC DNA]</scope>
    <source>
        <strain evidence="1 2">Pla108</strain>
    </source>
</reference>
<accession>A0A5C6AAB3</accession>